<evidence type="ECO:0000256" key="5">
    <source>
        <dbReference type="HAMAP-Rule" id="MF_01925"/>
    </source>
</evidence>
<dbReference type="InterPro" id="IPR008927">
    <property type="entry name" value="6-PGluconate_DH-like_C_sf"/>
</dbReference>
<evidence type="ECO:0000259" key="8">
    <source>
        <dbReference type="Pfam" id="PF03807"/>
    </source>
</evidence>
<feature type="binding site" evidence="7">
    <location>
        <position position="36"/>
    </location>
    <ligand>
        <name>NADP(+)</name>
        <dbReference type="ChEBI" id="CHEBI:58349"/>
    </ligand>
</feature>
<dbReference type="InterPro" id="IPR029036">
    <property type="entry name" value="P5CR_dimer"/>
</dbReference>
<dbReference type="NCBIfam" id="TIGR00112">
    <property type="entry name" value="proC"/>
    <property type="match status" value="1"/>
</dbReference>
<dbReference type="Gene3D" id="3.40.50.720">
    <property type="entry name" value="NAD(P)-binding Rossmann-like Domain"/>
    <property type="match status" value="1"/>
</dbReference>
<gene>
    <name evidence="5" type="primary">proC</name>
    <name evidence="10" type="ORF">HMPREF2128_10160</name>
</gene>
<evidence type="ECO:0000256" key="3">
    <source>
        <dbReference type="ARBA" id="ARBA00023002"/>
    </source>
</evidence>
<reference evidence="10 11" key="1">
    <citation type="submission" date="2014-07" db="EMBL/GenBank/DDBJ databases">
        <authorList>
            <person name="McCorrison J."/>
            <person name="Sanka R."/>
            <person name="Torralba M."/>
            <person name="Gillis M."/>
            <person name="Haft D.H."/>
            <person name="Methe B."/>
            <person name="Sutton G."/>
            <person name="Nelson K.E."/>
        </authorList>
    </citation>
    <scope>NUCLEOTIDE SEQUENCE [LARGE SCALE GENOMIC DNA]</scope>
    <source>
        <strain evidence="10 11">DNF00011</strain>
    </source>
</reference>
<dbReference type="GO" id="GO:0004735">
    <property type="term" value="F:pyrroline-5-carboxylate reductase activity"/>
    <property type="evidence" value="ECO:0007669"/>
    <property type="project" value="UniProtKB-UniRule"/>
</dbReference>
<keyword evidence="5" id="KW-0641">Proline biosynthesis</keyword>
<sequence>MTDTRIAFIGTGNMNGAILEGALKAGVSKDSVVVTTRSVESAEAWRKNQGIEALSQQEDERANLQAVSDADVVLMGVKPHMMADVLGELAPQLKPDAVVVSIAAAVSVEQLEAAVAKGQPVIRTMPNTPLQYGSGVVGLVRGTNATDEHVRLVSSIFEGAGQVFEIPESHIDALTAVSGSGPAYAFFLAEAMAQGGVELGLDPEFARELAAATVAGAGAMLAQDEREPAQLRQAVTSPGGTTEAAINTMGREGFSEAVVAGQKACAERAADMAG</sequence>
<dbReference type="UniPathway" id="UPA00098">
    <property type="reaction ID" value="UER00361"/>
</dbReference>
<dbReference type="RefSeq" id="WP_035757840.1">
    <property type="nucleotide sequence ID" value="NZ_JRNH01000032.1"/>
</dbReference>
<evidence type="ECO:0000256" key="7">
    <source>
        <dbReference type="PIRSR" id="PIRSR000193-1"/>
    </source>
</evidence>
<protein>
    <recommendedName>
        <fullName evidence="5 6">Pyrroline-5-carboxylate reductase</fullName>
        <shortName evidence="5">P5C reductase</shortName>
        <shortName evidence="5">P5CR</shortName>
        <ecNumber evidence="5 6">1.5.1.2</ecNumber>
    </recommendedName>
    <alternativeName>
        <fullName evidence="5">PCA reductase</fullName>
    </alternativeName>
</protein>
<comment type="catalytic activity">
    <reaction evidence="5">
        <text>L-proline + NADP(+) = (S)-1-pyrroline-5-carboxylate + NADPH + 2 H(+)</text>
        <dbReference type="Rhea" id="RHEA:14109"/>
        <dbReference type="ChEBI" id="CHEBI:15378"/>
        <dbReference type="ChEBI" id="CHEBI:17388"/>
        <dbReference type="ChEBI" id="CHEBI:57783"/>
        <dbReference type="ChEBI" id="CHEBI:58349"/>
        <dbReference type="ChEBI" id="CHEBI:60039"/>
        <dbReference type="EC" id="1.5.1.2"/>
    </reaction>
</comment>
<dbReference type="PANTHER" id="PTHR11645">
    <property type="entry name" value="PYRROLINE-5-CARBOXYLATE REDUCTASE"/>
    <property type="match status" value="1"/>
</dbReference>
<keyword evidence="2 5" id="KW-0521">NADP</keyword>
<comment type="catalytic activity">
    <reaction evidence="5">
        <text>L-proline + NAD(+) = (S)-1-pyrroline-5-carboxylate + NADH + 2 H(+)</text>
        <dbReference type="Rhea" id="RHEA:14105"/>
        <dbReference type="ChEBI" id="CHEBI:15378"/>
        <dbReference type="ChEBI" id="CHEBI:17388"/>
        <dbReference type="ChEBI" id="CHEBI:57540"/>
        <dbReference type="ChEBI" id="CHEBI:57945"/>
        <dbReference type="ChEBI" id="CHEBI:60039"/>
        <dbReference type="EC" id="1.5.1.2"/>
    </reaction>
</comment>
<dbReference type="HAMAP" id="MF_01925">
    <property type="entry name" value="P5C_reductase"/>
    <property type="match status" value="1"/>
</dbReference>
<dbReference type="GO" id="GO:0055129">
    <property type="term" value="P:L-proline biosynthetic process"/>
    <property type="evidence" value="ECO:0007669"/>
    <property type="project" value="UniProtKB-UniRule"/>
</dbReference>
<feature type="domain" description="Pyrroline-5-carboxylate reductase catalytic N-terminal" evidence="8">
    <location>
        <begin position="5"/>
        <end position="104"/>
    </location>
</feature>
<dbReference type="Pfam" id="PF14748">
    <property type="entry name" value="P5CR_dimer"/>
    <property type="match status" value="1"/>
</dbReference>
<organism evidence="10 11">
    <name type="scientific">Pseudoglutamicibacter albus DNF00011</name>
    <dbReference type="NCBI Taxonomy" id="1401063"/>
    <lineage>
        <taxon>Bacteria</taxon>
        <taxon>Bacillati</taxon>
        <taxon>Actinomycetota</taxon>
        <taxon>Actinomycetes</taxon>
        <taxon>Micrococcales</taxon>
        <taxon>Micrococcaceae</taxon>
        <taxon>Pseudoglutamicibacter</taxon>
    </lineage>
</organism>
<evidence type="ECO:0000259" key="9">
    <source>
        <dbReference type="Pfam" id="PF14748"/>
    </source>
</evidence>
<dbReference type="GO" id="GO:0005737">
    <property type="term" value="C:cytoplasm"/>
    <property type="evidence" value="ECO:0007669"/>
    <property type="project" value="UniProtKB-SubCell"/>
</dbReference>
<dbReference type="FunFam" id="1.10.3730.10:FF:000001">
    <property type="entry name" value="Pyrroline-5-carboxylate reductase"/>
    <property type="match status" value="1"/>
</dbReference>
<comment type="similarity">
    <text evidence="1 5">Belongs to the pyrroline-5-carboxylate reductase family.</text>
</comment>
<dbReference type="PIRSF" id="PIRSF000193">
    <property type="entry name" value="Pyrrol-5-carb_rd"/>
    <property type="match status" value="1"/>
</dbReference>
<proteinExistence type="inferred from homology"/>
<dbReference type="SUPFAM" id="SSF51735">
    <property type="entry name" value="NAD(P)-binding Rossmann-fold domains"/>
    <property type="match status" value="1"/>
</dbReference>
<comment type="caution">
    <text evidence="10">The sequence shown here is derived from an EMBL/GenBank/DDBJ whole genome shotgun (WGS) entry which is preliminary data.</text>
</comment>
<evidence type="ECO:0000313" key="10">
    <source>
        <dbReference type="EMBL" id="KGF19436.1"/>
    </source>
</evidence>
<dbReference type="AlphaFoldDB" id="A0A095YBI3"/>
<dbReference type="InterPro" id="IPR000304">
    <property type="entry name" value="Pyrroline-COOH_reductase"/>
</dbReference>
<name>A0A095YBI3_9MICC</name>
<accession>A0A095YBI3</accession>
<dbReference type="EC" id="1.5.1.2" evidence="5 6"/>
<evidence type="ECO:0000256" key="4">
    <source>
        <dbReference type="ARBA" id="ARBA00058118"/>
    </source>
</evidence>
<dbReference type="Proteomes" id="UP000053528">
    <property type="component" value="Unassembled WGS sequence"/>
</dbReference>
<keyword evidence="5" id="KW-0963">Cytoplasm</keyword>
<evidence type="ECO:0000256" key="2">
    <source>
        <dbReference type="ARBA" id="ARBA00022857"/>
    </source>
</evidence>
<comment type="pathway">
    <text evidence="5">Amino-acid biosynthesis; L-proline biosynthesis; L-proline from L-glutamate 5-semialdehyde: step 1/1.</text>
</comment>
<dbReference type="SUPFAM" id="SSF48179">
    <property type="entry name" value="6-phosphogluconate dehydrogenase C-terminal domain-like"/>
    <property type="match status" value="1"/>
</dbReference>
<dbReference type="InterPro" id="IPR028939">
    <property type="entry name" value="P5C_Rdtase_cat_N"/>
</dbReference>
<evidence type="ECO:0000256" key="1">
    <source>
        <dbReference type="ARBA" id="ARBA00005525"/>
    </source>
</evidence>
<dbReference type="EMBL" id="JRNH01000032">
    <property type="protein sequence ID" value="KGF19436.1"/>
    <property type="molecule type" value="Genomic_DNA"/>
</dbReference>
<feature type="domain" description="Pyrroline-5-carboxylate reductase dimerisation" evidence="9">
    <location>
        <begin position="168"/>
        <end position="272"/>
    </location>
</feature>
<feature type="binding site" evidence="7">
    <location>
        <position position="63"/>
    </location>
    <ligand>
        <name>NADPH</name>
        <dbReference type="ChEBI" id="CHEBI:57783"/>
    </ligand>
</feature>
<evidence type="ECO:0000256" key="6">
    <source>
        <dbReference type="NCBIfam" id="TIGR00112"/>
    </source>
</evidence>
<comment type="function">
    <text evidence="4 5">Catalyzes the reduction of 1-pyrroline-5-carboxylate (PCA) to L-proline.</text>
</comment>
<dbReference type="PANTHER" id="PTHR11645:SF0">
    <property type="entry name" value="PYRROLINE-5-CARBOXYLATE REDUCTASE 3"/>
    <property type="match status" value="1"/>
</dbReference>
<comment type="subcellular location">
    <subcellularLocation>
        <location evidence="5">Cytoplasm</location>
    </subcellularLocation>
</comment>
<keyword evidence="3 5" id="KW-0560">Oxidoreductase</keyword>
<dbReference type="InterPro" id="IPR036291">
    <property type="entry name" value="NAD(P)-bd_dom_sf"/>
</dbReference>
<evidence type="ECO:0000313" key="11">
    <source>
        <dbReference type="Proteomes" id="UP000053528"/>
    </source>
</evidence>
<feature type="binding site" evidence="7">
    <location>
        <begin position="9"/>
        <end position="14"/>
    </location>
    <ligand>
        <name>NADP(+)</name>
        <dbReference type="ChEBI" id="CHEBI:58349"/>
    </ligand>
</feature>
<keyword evidence="5" id="KW-0028">Amino-acid biosynthesis</keyword>
<dbReference type="Pfam" id="PF03807">
    <property type="entry name" value="F420_oxidored"/>
    <property type="match status" value="1"/>
</dbReference>
<dbReference type="Gene3D" id="1.10.3730.10">
    <property type="entry name" value="ProC C-terminal domain-like"/>
    <property type="match status" value="1"/>
</dbReference>